<dbReference type="GO" id="GO:0004527">
    <property type="term" value="F:exonuclease activity"/>
    <property type="evidence" value="ECO:0007669"/>
    <property type="project" value="UniProtKB-KW"/>
</dbReference>
<keyword evidence="18" id="KW-1185">Reference proteome</keyword>
<evidence type="ECO:0000259" key="15">
    <source>
        <dbReference type="PROSITE" id="PS51198"/>
    </source>
</evidence>
<dbReference type="EC" id="5.6.2.4" evidence="12"/>
<keyword evidence="2 14" id="KW-0547">Nucleotide-binding</keyword>
<keyword evidence="8" id="KW-0238">DNA-binding</keyword>
<comment type="catalytic activity">
    <reaction evidence="13">
        <text>ATP + H2O = ADP + phosphate + H(+)</text>
        <dbReference type="Rhea" id="RHEA:13065"/>
        <dbReference type="ChEBI" id="CHEBI:15377"/>
        <dbReference type="ChEBI" id="CHEBI:15378"/>
        <dbReference type="ChEBI" id="CHEBI:30616"/>
        <dbReference type="ChEBI" id="CHEBI:43474"/>
        <dbReference type="ChEBI" id="CHEBI:456216"/>
        <dbReference type="EC" id="5.6.2.4"/>
    </reaction>
</comment>
<dbReference type="RefSeq" id="WP_042520254.1">
    <property type="nucleotide sequence ID" value="NZ_JXQK01000090.1"/>
</dbReference>
<dbReference type="Gene3D" id="3.40.50.300">
    <property type="entry name" value="P-loop containing nucleotide triphosphate hydrolases"/>
    <property type="match status" value="3"/>
</dbReference>
<dbReference type="EMBL" id="JXQK01000090">
    <property type="protein sequence ID" value="KIP59847.1"/>
    <property type="molecule type" value="Genomic_DNA"/>
</dbReference>
<evidence type="ECO:0000256" key="4">
    <source>
        <dbReference type="ARBA" id="ARBA00022801"/>
    </source>
</evidence>
<dbReference type="InterPro" id="IPR011604">
    <property type="entry name" value="PDDEXK-like_dom_sf"/>
</dbReference>
<comment type="catalytic activity">
    <reaction evidence="11">
        <text>Couples ATP hydrolysis with the unwinding of duplex DNA by translocating in the 3'-5' direction.</text>
        <dbReference type="EC" id="5.6.2.4"/>
    </reaction>
</comment>
<dbReference type="Pfam" id="PF13361">
    <property type="entry name" value="UvrD_C"/>
    <property type="match status" value="2"/>
</dbReference>
<keyword evidence="5 14" id="KW-0347">Helicase</keyword>
<dbReference type="InterPro" id="IPR014016">
    <property type="entry name" value="UvrD-like_ATP-bd"/>
</dbReference>
<evidence type="ECO:0000256" key="11">
    <source>
        <dbReference type="ARBA" id="ARBA00034617"/>
    </source>
</evidence>
<evidence type="ECO:0000259" key="16">
    <source>
        <dbReference type="PROSITE" id="PS51217"/>
    </source>
</evidence>
<evidence type="ECO:0000256" key="7">
    <source>
        <dbReference type="ARBA" id="ARBA00022840"/>
    </source>
</evidence>
<keyword evidence="10" id="KW-0413">Isomerase</keyword>
<evidence type="ECO:0000256" key="14">
    <source>
        <dbReference type="PROSITE-ProRule" id="PRU00560"/>
    </source>
</evidence>
<dbReference type="InterPro" id="IPR000212">
    <property type="entry name" value="DNA_helicase_UvrD/REP"/>
</dbReference>
<dbReference type="Pfam" id="PF00580">
    <property type="entry name" value="UvrD-helicase"/>
    <property type="match status" value="1"/>
</dbReference>
<dbReference type="PROSITE" id="PS51217">
    <property type="entry name" value="UVRD_HELICASE_CTER"/>
    <property type="match status" value="1"/>
</dbReference>
<evidence type="ECO:0000256" key="6">
    <source>
        <dbReference type="ARBA" id="ARBA00022839"/>
    </source>
</evidence>
<dbReference type="GO" id="GO:0016887">
    <property type="term" value="F:ATP hydrolysis activity"/>
    <property type="evidence" value="ECO:0007669"/>
    <property type="project" value="RHEA"/>
</dbReference>
<keyword evidence="3" id="KW-0227">DNA damage</keyword>
<evidence type="ECO:0000256" key="8">
    <source>
        <dbReference type="ARBA" id="ARBA00023125"/>
    </source>
</evidence>
<name>A0A0D0ISY6_9BACT</name>
<keyword evidence="6" id="KW-0269">Exonuclease</keyword>
<evidence type="ECO:0000256" key="13">
    <source>
        <dbReference type="ARBA" id="ARBA00048988"/>
    </source>
</evidence>
<dbReference type="GO" id="GO:0005524">
    <property type="term" value="F:ATP binding"/>
    <property type="evidence" value="ECO:0007669"/>
    <property type="project" value="UniProtKB-UniRule"/>
</dbReference>
<evidence type="ECO:0000313" key="18">
    <source>
        <dbReference type="Proteomes" id="UP000032046"/>
    </source>
</evidence>
<evidence type="ECO:0000256" key="2">
    <source>
        <dbReference type="ARBA" id="ARBA00022741"/>
    </source>
</evidence>
<dbReference type="Gene3D" id="1.10.3170.10">
    <property type="entry name" value="Recbcd, chain B, domain 2"/>
    <property type="match status" value="1"/>
</dbReference>
<keyword evidence="4 14" id="KW-0378">Hydrolase</keyword>
<accession>A0A0D0ISY6</accession>
<evidence type="ECO:0000256" key="9">
    <source>
        <dbReference type="ARBA" id="ARBA00023204"/>
    </source>
</evidence>
<keyword evidence="7 14" id="KW-0067">ATP-binding</keyword>
<feature type="domain" description="UvrD-like helicase C-terminal" evidence="16">
    <location>
        <begin position="497"/>
        <end position="743"/>
    </location>
</feature>
<reference evidence="17 18" key="1">
    <citation type="submission" date="2015-01" db="EMBL/GenBank/DDBJ databases">
        <title>Comparative genomics of non-oral Prevotella species.</title>
        <authorList>
            <person name="Accetto T."/>
            <person name="Nograsek B."/>
            <person name="Avgustin G."/>
        </authorList>
    </citation>
    <scope>NUCLEOTIDE SEQUENCE [LARGE SCALE GENOMIC DNA]</scope>
    <source>
        <strain evidence="17 18">P5-119</strain>
    </source>
</reference>
<dbReference type="GO" id="GO:0043138">
    <property type="term" value="F:3'-5' DNA helicase activity"/>
    <property type="evidence" value="ECO:0007669"/>
    <property type="project" value="UniProtKB-EC"/>
</dbReference>
<feature type="domain" description="UvrD-like helicase ATP-binding" evidence="15">
    <location>
        <begin position="1"/>
        <end position="473"/>
    </location>
</feature>
<evidence type="ECO:0000256" key="12">
    <source>
        <dbReference type="ARBA" id="ARBA00034808"/>
    </source>
</evidence>
<comment type="caution">
    <text evidence="17">The sequence shown here is derived from an EMBL/GenBank/DDBJ whole genome shotgun (WGS) entry which is preliminary data.</text>
</comment>
<evidence type="ECO:0000256" key="1">
    <source>
        <dbReference type="ARBA" id="ARBA00022722"/>
    </source>
</evidence>
<dbReference type="GO" id="GO:0005829">
    <property type="term" value="C:cytosol"/>
    <property type="evidence" value="ECO:0007669"/>
    <property type="project" value="TreeGrafter"/>
</dbReference>
<evidence type="ECO:0000313" key="17">
    <source>
        <dbReference type="EMBL" id="KIP59847.1"/>
    </source>
</evidence>
<dbReference type="PANTHER" id="PTHR11070">
    <property type="entry name" value="UVRD / RECB / PCRA DNA HELICASE FAMILY MEMBER"/>
    <property type="match status" value="1"/>
</dbReference>
<feature type="binding site" evidence="14">
    <location>
        <begin position="9"/>
        <end position="16"/>
    </location>
    <ligand>
        <name>ATP</name>
        <dbReference type="ChEBI" id="CHEBI:30616"/>
    </ligand>
</feature>
<dbReference type="Gene3D" id="3.90.320.10">
    <property type="match status" value="1"/>
</dbReference>
<dbReference type="GO" id="GO:0000725">
    <property type="term" value="P:recombinational repair"/>
    <property type="evidence" value="ECO:0007669"/>
    <property type="project" value="TreeGrafter"/>
</dbReference>
<gene>
    <name evidence="17" type="ORF">ST44_12745</name>
</gene>
<dbReference type="STRING" id="1602171.ST44_12745"/>
<evidence type="ECO:0000256" key="3">
    <source>
        <dbReference type="ARBA" id="ARBA00022763"/>
    </source>
</evidence>
<keyword evidence="9" id="KW-0234">DNA repair</keyword>
<organism evidence="17 18">
    <name type="scientific">Prevotella pectinovora</name>
    <dbReference type="NCBI Taxonomy" id="1602169"/>
    <lineage>
        <taxon>Bacteria</taxon>
        <taxon>Pseudomonadati</taxon>
        <taxon>Bacteroidota</taxon>
        <taxon>Bacteroidia</taxon>
        <taxon>Bacteroidales</taxon>
        <taxon>Prevotellaceae</taxon>
        <taxon>Prevotella</taxon>
    </lineage>
</organism>
<keyword evidence="1" id="KW-0540">Nuclease</keyword>
<dbReference type="AlphaFoldDB" id="A0A0D0ISY6"/>
<dbReference type="InterPro" id="IPR027417">
    <property type="entry name" value="P-loop_NTPase"/>
</dbReference>
<proteinExistence type="predicted"/>
<dbReference type="Proteomes" id="UP000032046">
    <property type="component" value="Unassembled WGS sequence"/>
</dbReference>
<protein>
    <recommendedName>
        <fullName evidence="12">DNA 3'-5' helicase</fullName>
        <ecNumber evidence="12">5.6.2.4</ecNumber>
    </recommendedName>
</protein>
<evidence type="ECO:0000256" key="5">
    <source>
        <dbReference type="ARBA" id="ARBA00022806"/>
    </source>
</evidence>
<dbReference type="PROSITE" id="PS51198">
    <property type="entry name" value="UVRD_HELICASE_ATP_BIND"/>
    <property type="match status" value="1"/>
</dbReference>
<sequence length="1088" mass="124450">MSSLTVYKASAGSGKTFTLAVAYIKLLVANPASYRNILAVTFTNKATEEMKTRILSQLYGISRGLAESDDYLKKIALETQMAEDDIRKAASAALSLLIHNYDYFHVETIDTFFQSVLRNLARELDLSANLRVELNDTAVENQAVDLMIEELDRKSPLFSWIVRFIMENIDKNNSWNIIGSVKDFGRMIFNDQYREIGKAVNEKLSDSRFLTSYRTKLQAEEIAAREILKETSSEFFRLIGKYGIQEEDFKGGQRSGIQKYFHRLAEDDLSDRNFIPKTVANCMESEENWVAKTNKNRDLIIRAARESLMPLLERAEKERTTAATIVNSVAATLKNINNLRLLRDIENKVKEMNAEANRFLLSDTQHLLRMMINDSDSPFIFEKIGTHLNHIMIDEFQDTSVVQWNNFKVLLGECLSHAKTTPPGVTDNLIVGDIKQSIYRWRAGEWSLLSNIAEAFPGYSVNVESLDTNYRSEQNIIRFNNAFFRSAIAAEFANESNTDQNNAQQINTAYADVEQKTIKREAKGLVSVRLLPAEGYEENTFAILADTIHELLQRGVRQRDIAILLRSNRYIPVLANYFTECHPDINIVSDEAFRLDHSVAVCCIIDALRYLYGGDDVLTRACLTKKYSLATGNDTFSGSQMTNMKDQGDNLLPEEYTAHQEELKELPLFELCEELLHIFRLDRMKEDGAYICAFFDYLNAYIKDMSADVAGFLREWDENLHSRTIQTDDIDGLRIISIHKSKGLEFDNVIIPFCDWKLELYGNNIWCHPAVEPFSQLPLIPISYSPTLAKSIYADDYKYEHMQNTIDNLNLLYVAFTRPKKNLFVVGKRNAAGTRSMLIEQSLVETAQSLKGATIEGKDDNSTELTFTYGEFCPGKTKEEDKKSGNVFLKQDISVAATIEHHEIPLEFRQSNNSKKFIQENNGEEQEENTEPKADYISTGNILHQIFSGIKTAADVESELDRFEAEGILYGDNLDREKLQSLLNGYLTGNELVADWFSPRWTLFNECTIICEETDEKTGKKEIVARRPDRVMKDGDEVVVVDFKFGKPNEKYATQVRQYIGYLRQMGYANVRGYIWYVFRKEIKEVEK</sequence>
<dbReference type="SUPFAM" id="SSF52540">
    <property type="entry name" value="P-loop containing nucleoside triphosphate hydrolases"/>
    <property type="match status" value="1"/>
</dbReference>
<evidence type="ECO:0000256" key="10">
    <source>
        <dbReference type="ARBA" id="ARBA00023235"/>
    </source>
</evidence>
<dbReference type="PANTHER" id="PTHR11070:SF67">
    <property type="entry name" value="DNA 3'-5' HELICASE"/>
    <property type="match status" value="1"/>
</dbReference>
<dbReference type="GO" id="GO:0003677">
    <property type="term" value="F:DNA binding"/>
    <property type="evidence" value="ECO:0007669"/>
    <property type="project" value="UniProtKB-KW"/>
</dbReference>
<dbReference type="InterPro" id="IPR014017">
    <property type="entry name" value="DNA_helicase_UvrD-like_C"/>
</dbReference>